<keyword evidence="2" id="KW-1185">Reference proteome</keyword>
<organism evidence="1 2">
    <name type="scientific">Pluteus cervinus</name>
    <dbReference type="NCBI Taxonomy" id="181527"/>
    <lineage>
        <taxon>Eukaryota</taxon>
        <taxon>Fungi</taxon>
        <taxon>Dikarya</taxon>
        <taxon>Basidiomycota</taxon>
        <taxon>Agaricomycotina</taxon>
        <taxon>Agaricomycetes</taxon>
        <taxon>Agaricomycetidae</taxon>
        <taxon>Agaricales</taxon>
        <taxon>Pluteineae</taxon>
        <taxon>Pluteaceae</taxon>
        <taxon>Pluteus</taxon>
    </lineage>
</organism>
<name>A0ACD3ARI5_9AGAR</name>
<dbReference type="Proteomes" id="UP000308600">
    <property type="component" value="Unassembled WGS sequence"/>
</dbReference>
<reference evidence="1 2" key="1">
    <citation type="journal article" date="2019" name="Nat. Ecol. Evol.">
        <title>Megaphylogeny resolves global patterns of mushroom evolution.</title>
        <authorList>
            <person name="Varga T."/>
            <person name="Krizsan K."/>
            <person name="Foldi C."/>
            <person name="Dima B."/>
            <person name="Sanchez-Garcia M."/>
            <person name="Sanchez-Ramirez S."/>
            <person name="Szollosi G.J."/>
            <person name="Szarkandi J.G."/>
            <person name="Papp V."/>
            <person name="Albert L."/>
            <person name="Andreopoulos W."/>
            <person name="Angelini C."/>
            <person name="Antonin V."/>
            <person name="Barry K.W."/>
            <person name="Bougher N.L."/>
            <person name="Buchanan P."/>
            <person name="Buyck B."/>
            <person name="Bense V."/>
            <person name="Catcheside P."/>
            <person name="Chovatia M."/>
            <person name="Cooper J."/>
            <person name="Damon W."/>
            <person name="Desjardin D."/>
            <person name="Finy P."/>
            <person name="Geml J."/>
            <person name="Haridas S."/>
            <person name="Hughes K."/>
            <person name="Justo A."/>
            <person name="Karasinski D."/>
            <person name="Kautmanova I."/>
            <person name="Kiss B."/>
            <person name="Kocsube S."/>
            <person name="Kotiranta H."/>
            <person name="LaButti K.M."/>
            <person name="Lechner B.E."/>
            <person name="Liimatainen K."/>
            <person name="Lipzen A."/>
            <person name="Lukacs Z."/>
            <person name="Mihaltcheva S."/>
            <person name="Morgado L.N."/>
            <person name="Niskanen T."/>
            <person name="Noordeloos M.E."/>
            <person name="Ohm R.A."/>
            <person name="Ortiz-Santana B."/>
            <person name="Ovrebo C."/>
            <person name="Racz N."/>
            <person name="Riley R."/>
            <person name="Savchenko A."/>
            <person name="Shiryaev A."/>
            <person name="Soop K."/>
            <person name="Spirin V."/>
            <person name="Szebenyi C."/>
            <person name="Tomsovsky M."/>
            <person name="Tulloss R.E."/>
            <person name="Uehling J."/>
            <person name="Grigoriev I.V."/>
            <person name="Vagvolgyi C."/>
            <person name="Papp T."/>
            <person name="Martin F.M."/>
            <person name="Miettinen O."/>
            <person name="Hibbett D.S."/>
            <person name="Nagy L.G."/>
        </authorList>
    </citation>
    <scope>NUCLEOTIDE SEQUENCE [LARGE SCALE GENOMIC DNA]</scope>
    <source>
        <strain evidence="1 2">NL-1719</strain>
    </source>
</reference>
<evidence type="ECO:0000313" key="1">
    <source>
        <dbReference type="EMBL" id="TFK68325.1"/>
    </source>
</evidence>
<accession>A0ACD3ARI5</accession>
<dbReference type="EMBL" id="ML208354">
    <property type="protein sequence ID" value="TFK68325.1"/>
    <property type="molecule type" value="Genomic_DNA"/>
</dbReference>
<proteinExistence type="predicted"/>
<protein>
    <submittedName>
        <fullName evidence="1">Uncharacterized protein</fullName>
    </submittedName>
</protein>
<evidence type="ECO:0000313" key="2">
    <source>
        <dbReference type="Proteomes" id="UP000308600"/>
    </source>
</evidence>
<sequence>MPRANNSSTQVTAQQQQDQVSEGIDNFELPKSLVTKIARSAIPDSAKLQKESVLSLVKGSTVFINYLAATAHDVALSKQHKSISASDVIKALEMMEFGDIVEQLQAELLVYRELAKTDKSKRGQSGGGGDKSSTTSAPPLSSANSGGGSGGGGNDPISGVGSTPGGHAIIGPGVPGHSNSTAAASASASASASGGGTTSAGVDGDPKISIILPLGKAKKGVVPVGGGEKGGKKGKGKEKDGEGEGEKEDGGATTTTTTGKSKSKGKGKAKEILQPPPAADVEVEADEIVPMEVDDQDGGASIPADSVDPSDEADGDETEGYDQDEEDEVDGGEDEDVGDDDDDEGDEGDEGEGEIEDMMEVEEEEMKKDSKGLNDAMVKHNIRDADD</sequence>
<gene>
    <name evidence="1" type="ORF">BDN72DRAFT_683164</name>
</gene>